<sequence>MRKIYRLKSWYSLKEAADRLTLTLEEPVSEEDVIQLVAEGHLGVSWMMDGSFFGRKVAVYCPFPRGAHLDVYSEPLPDEPGSSMAGGFDLPIDLCPSWAWWILTFVGKGGESGDLCGPLVRDENGTLWELYEPFGSDDFLHFPPKNSLVIRAIALEAFERSFCDDGVPDSDSDKPLSSREKNTLLKIINALCTANGLDTNAPYKAAEVIANHIEQAGQSVSVETIASKLKEVQKS</sequence>
<accession>A0A4P7CQ32</accession>
<dbReference type="AlphaFoldDB" id="A0A4P7CQ32"/>
<dbReference type="OrthoDB" id="5773058at2"/>
<reference evidence="1 2" key="1">
    <citation type="submission" date="2019-03" db="EMBL/GenBank/DDBJ databases">
        <title>Paraburkholderia sp. 7MH5, isolated from subtropical forest soil.</title>
        <authorList>
            <person name="Gao Z.-H."/>
            <person name="Qiu L.-H."/>
        </authorList>
    </citation>
    <scope>NUCLEOTIDE SEQUENCE [LARGE SCALE GENOMIC DNA]</scope>
    <source>
        <strain evidence="1 2">7MH5</strain>
    </source>
</reference>
<name>A0A4P7CQ32_9BURK</name>
<evidence type="ECO:0000313" key="1">
    <source>
        <dbReference type="EMBL" id="QBQ96301.1"/>
    </source>
</evidence>
<dbReference type="KEGG" id="ppai:E1956_03355"/>
<dbReference type="EMBL" id="CP038148">
    <property type="protein sequence ID" value="QBQ96301.1"/>
    <property type="molecule type" value="Genomic_DNA"/>
</dbReference>
<keyword evidence="2" id="KW-1185">Reference proteome</keyword>
<proteinExistence type="predicted"/>
<gene>
    <name evidence="1" type="ORF">E1956_03355</name>
</gene>
<dbReference type="RefSeq" id="WP_134747419.1">
    <property type="nucleotide sequence ID" value="NZ_CP038148.1"/>
</dbReference>
<evidence type="ECO:0000313" key="2">
    <source>
        <dbReference type="Proteomes" id="UP000295727"/>
    </source>
</evidence>
<organism evidence="1 2">
    <name type="scientific">Paraburkholderia pallida</name>
    <dbReference type="NCBI Taxonomy" id="2547399"/>
    <lineage>
        <taxon>Bacteria</taxon>
        <taxon>Pseudomonadati</taxon>
        <taxon>Pseudomonadota</taxon>
        <taxon>Betaproteobacteria</taxon>
        <taxon>Burkholderiales</taxon>
        <taxon>Burkholderiaceae</taxon>
        <taxon>Paraburkholderia</taxon>
    </lineage>
</organism>
<dbReference type="Proteomes" id="UP000295727">
    <property type="component" value="Chromosome 1"/>
</dbReference>
<protein>
    <submittedName>
        <fullName evidence="1">Uncharacterized protein</fullName>
    </submittedName>
</protein>